<gene>
    <name evidence="2" type="ORF">V3330_13110</name>
</gene>
<dbReference type="CDD" id="cd06558">
    <property type="entry name" value="crotonase-like"/>
    <property type="match status" value="1"/>
</dbReference>
<organism evidence="2 3">
    <name type="scientific">Elongatibacter sediminis</name>
    <dbReference type="NCBI Taxonomy" id="3119006"/>
    <lineage>
        <taxon>Bacteria</taxon>
        <taxon>Pseudomonadati</taxon>
        <taxon>Pseudomonadota</taxon>
        <taxon>Gammaproteobacteria</taxon>
        <taxon>Chromatiales</taxon>
        <taxon>Wenzhouxiangellaceae</taxon>
        <taxon>Elongatibacter</taxon>
    </lineage>
</organism>
<comment type="caution">
    <text evidence="2">The sequence shown here is derived from an EMBL/GenBank/DDBJ whole genome shotgun (WGS) entry which is preliminary data.</text>
</comment>
<accession>A0AAW9RJP7</accession>
<dbReference type="FunFam" id="3.90.226.10:FF:000066">
    <property type="entry name" value="Enoyl-CoA hydratase"/>
    <property type="match status" value="1"/>
</dbReference>
<evidence type="ECO:0000256" key="1">
    <source>
        <dbReference type="ARBA" id="ARBA00005254"/>
    </source>
</evidence>
<dbReference type="Proteomes" id="UP001359886">
    <property type="component" value="Unassembled WGS sequence"/>
</dbReference>
<dbReference type="AlphaFoldDB" id="A0AAW9RJP7"/>
<comment type="similarity">
    <text evidence="1">Belongs to the enoyl-CoA hydratase/isomerase family.</text>
</comment>
<evidence type="ECO:0000313" key="3">
    <source>
        <dbReference type="Proteomes" id="UP001359886"/>
    </source>
</evidence>
<keyword evidence="3" id="KW-1185">Reference proteome</keyword>
<dbReference type="Gene3D" id="3.90.226.10">
    <property type="entry name" value="2-enoyl-CoA Hydratase, Chain A, domain 1"/>
    <property type="match status" value="1"/>
</dbReference>
<sequence>MSHPLRQHRDSRGVLTLTLNRPEVHNAFGDELIAQLSTVLQETRDDPAIRAIVLTGAGKSFSAGADMNWMRGMAAASAGENEQDALRLARMLRQLNYHPKPVIARINGAAMGGGVGLVACCDLTVASTDARFALSEVRLGLVPAVISPYVFRRIGEGHARRYFLSGERFDAARAQAIGLVQDVVAAESLDTAVEARLDDLLRGGPEALGHAKELVFAAAGQDLERQRRIDHDNARLIARLRVSAEGQEGLGAFLDKRTAQWMNQEDAKDG</sequence>
<dbReference type="InterPro" id="IPR029045">
    <property type="entry name" value="ClpP/crotonase-like_dom_sf"/>
</dbReference>
<dbReference type="PANTHER" id="PTHR42964">
    <property type="entry name" value="ENOYL-COA HYDRATASE"/>
    <property type="match status" value="1"/>
</dbReference>
<dbReference type="InterPro" id="IPR001753">
    <property type="entry name" value="Enoyl-CoA_hydra/iso"/>
</dbReference>
<reference evidence="2 3" key="1">
    <citation type="submission" date="2024-02" db="EMBL/GenBank/DDBJ databases">
        <title>A novel Wenzhouxiangellaceae bacterium, isolated from coastal sediments.</title>
        <authorList>
            <person name="Du Z.-J."/>
            <person name="Ye Y.-Q."/>
            <person name="Zhang X.-Y."/>
        </authorList>
    </citation>
    <scope>NUCLEOTIDE SEQUENCE [LARGE SCALE GENOMIC DNA]</scope>
    <source>
        <strain evidence="2 3">CH-27</strain>
    </source>
</reference>
<dbReference type="PANTHER" id="PTHR42964:SF1">
    <property type="entry name" value="POLYKETIDE BIOSYNTHESIS ENOYL-COA HYDRATASE PKSH-RELATED"/>
    <property type="match status" value="1"/>
</dbReference>
<dbReference type="RefSeq" id="WP_354695886.1">
    <property type="nucleotide sequence ID" value="NZ_JAZHOG010000008.1"/>
</dbReference>
<proteinExistence type="inferred from homology"/>
<name>A0AAW9RJP7_9GAMM</name>
<dbReference type="InterPro" id="IPR014748">
    <property type="entry name" value="Enoyl-CoA_hydra_C"/>
</dbReference>
<protein>
    <submittedName>
        <fullName evidence="2">Enoyl-CoA hydratase-related protein</fullName>
    </submittedName>
</protein>
<dbReference type="GO" id="GO:0003824">
    <property type="term" value="F:catalytic activity"/>
    <property type="evidence" value="ECO:0007669"/>
    <property type="project" value="UniProtKB-ARBA"/>
</dbReference>
<dbReference type="Gene3D" id="1.10.12.10">
    <property type="entry name" value="Lyase 2-enoyl-coa Hydratase, Chain A, domain 2"/>
    <property type="match status" value="1"/>
</dbReference>
<evidence type="ECO:0000313" key="2">
    <source>
        <dbReference type="EMBL" id="MEJ8568565.1"/>
    </source>
</evidence>
<dbReference type="Pfam" id="PF00378">
    <property type="entry name" value="ECH_1"/>
    <property type="match status" value="1"/>
</dbReference>
<dbReference type="SUPFAM" id="SSF52096">
    <property type="entry name" value="ClpP/crotonase"/>
    <property type="match status" value="1"/>
</dbReference>
<dbReference type="EMBL" id="JAZHOG010000008">
    <property type="protein sequence ID" value="MEJ8568565.1"/>
    <property type="molecule type" value="Genomic_DNA"/>
</dbReference>
<dbReference type="InterPro" id="IPR051683">
    <property type="entry name" value="Enoyl-CoA_Hydratase/Isomerase"/>
</dbReference>